<reference evidence="2 3" key="1">
    <citation type="journal article" date="2022" name="G3 (Bethesda)">
        <title>Enemy or ally: a genomic approach to elucidate the lifestyle of Phyllosticta citrichinaensis.</title>
        <authorList>
            <person name="Buijs V.A."/>
            <person name="Groenewald J.Z."/>
            <person name="Haridas S."/>
            <person name="LaButti K.M."/>
            <person name="Lipzen A."/>
            <person name="Martin F.M."/>
            <person name="Barry K."/>
            <person name="Grigoriev I.V."/>
            <person name="Crous P.W."/>
            <person name="Seidl M.F."/>
        </authorList>
    </citation>
    <scope>NUCLEOTIDE SEQUENCE [LARGE SCALE GENOMIC DNA]</scope>
    <source>
        <strain evidence="2 3">CBS 129764</strain>
    </source>
</reference>
<keyword evidence="3" id="KW-1185">Reference proteome</keyword>
<feature type="region of interest" description="Disordered" evidence="1">
    <location>
        <begin position="1"/>
        <end position="45"/>
    </location>
</feature>
<sequence>MTSRASFDVSDSPSPPSNRTPSLHLGIPELGSATVPSDRATSSPELEKWRQDAISMVANAKFPNSSLRCYDDGKTVVECNRAMLEDLLNKVTAETLKDLEFARDFLIFATKLATAERDIEHSDMLVENEDGDDDDNVHDDEEGDVDDDKIIEEEEDPTCPARPNFPWWAPFSVVDLTGASESPEPTEQDVRNAEEASRAIEESITKILGAAHVTGGSDMASPRWHTNSYHIDCLLKLSSVIELHHLPAESPTQLARAFYAFSQLSMNEISDEKINWLRDLVRHGPYSRETEAKPGEFFANAAACEKVACQFSDLHVQFKMIIWCQSCQQRVPQEHVSRTAIIEMIDPEDMDGPDPSGDIRTNISRSFGQRDQQTKTPCQSALPTYISVGDTDRAVLLLHFMKREHFEFDIFDENLKRTRCPLAFKAAVTRSGGHFVLYWTPDGKRHWMYNDIGGEGGKIIEPTREGKNRAENLLPTGVGNGKGSLGSFFALG</sequence>
<feature type="compositionally biased region" description="Polar residues" evidence="1">
    <location>
        <begin position="1"/>
        <end position="11"/>
    </location>
</feature>
<feature type="region of interest" description="Disordered" evidence="1">
    <location>
        <begin position="122"/>
        <end position="150"/>
    </location>
</feature>
<gene>
    <name evidence="2" type="ORF">IWX90DRAFT_483166</name>
</gene>
<dbReference type="EMBL" id="JBBWUH010000002">
    <property type="protein sequence ID" value="KAK8175038.1"/>
    <property type="molecule type" value="Genomic_DNA"/>
</dbReference>
<protein>
    <submittedName>
        <fullName evidence="2">Uncharacterized protein</fullName>
    </submittedName>
</protein>
<evidence type="ECO:0000313" key="3">
    <source>
        <dbReference type="Proteomes" id="UP001456524"/>
    </source>
</evidence>
<name>A0ABR1Y1V2_9PEZI</name>
<evidence type="ECO:0000313" key="2">
    <source>
        <dbReference type="EMBL" id="KAK8175038.1"/>
    </source>
</evidence>
<dbReference type="Proteomes" id="UP001456524">
    <property type="component" value="Unassembled WGS sequence"/>
</dbReference>
<comment type="caution">
    <text evidence="2">The sequence shown here is derived from an EMBL/GenBank/DDBJ whole genome shotgun (WGS) entry which is preliminary data.</text>
</comment>
<evidence type="ECO:0000256" key="1">
    <source>
        <dbReference type="SAM" id="MobiDB-lite"/>
    </source>
</evidence>
<proteinExistence type="predicted"/>
<organism evidence="2 3">
    <name type="scientific">Phyllosticta citrichinensis</name>
    <dbReference type="NCBI Taxonomy" id="1130410"/>
    <lineage>
        <taxon>Eukaryota</taxon>
        <taxon>Fungi</taxon>
        <taxon>Dikarya</taxon>
        <taxon>Ascomycota</taxon>
        <taxon>Pezizomycotina</taxon>
        <taxon>Dothideomycetes</taxon>
        <taxon>Dothideomycetes incertae sedis</taxon>
        <taxon>Botryosphaeriales</taxon>
        <taxon>Phyllostictaceae</taxon>
        <taxon>Phyllosticta</taxon>
    </lineage>
</organism>
<accession>A0ABR1Y1V2</accession>
<feature type="compositionally biased region" description="Acidic residues" evidence="1">
    <location>
        <begin position="126"/>
        <end position="150"/>
    </location>
</feature>